<dbReference type="Pfam" id="PF00275">
    <property type="entry name" value="EPSP_synthase"/>
    <property type="match status" value="1"/>
</dbReference>
<evidence type="ECO:0000256" key="4">
    <source>
        <dbReference type="ARBA" id="ARBA00022679"/>
    </source>
</evidence>
<evidence type="ECO:0000313" key="10">
    <source>
        <dbReference type="Proteomes" id="UP000603545"/>
    </source>
</evidence>
<dbReference type="GO" id="GO:0009073">
    <property type="term" value="P:aromatic amino acid family biosynthetic process"/>
    <property type="evidence" value="ECO:0007669"/>
    <property type="project" value="UniProtKB-KW"/>
</dbReference>
<feature type="binding site" evidence="7">
    <location>
        <position position="194"/>
    </location>
    <ligand>
        <name>3-phosphoshikimate</name>
        <dbReference type="ChEBI" id="CHEBI:145989"/>
    </ligand>
</feature>
<comment type="subcellular location">
    <subcellularLocation>
        <location evidence="7">Cytoplasm</location>
    </subcellularLocation>
</comment>
<dbReference type="GO" id="GO:0009423">
    <property type="term" value="P:chorismate biosynthetic process"/>
    <property type="evidence" value="ECO:0007669"/>
    <property type="project" value="UniProtKB-UniRule"/>
</dbReference>
<dbReference type="NCBIfam" id="TIGR01356">
    <property type="entry name" value="aroA"/>
    <property type="match status" value="1"/>
</dbReference>
<proteinExistence type="inferred from homology"/>
<comment type="catalytic activity">
    <reaction evidence="6">
        <text>3-phosphoshikimate + phosphoenolpyruvate = 5-O-(1-carboxyvinyl)-3-phosphoshikimate + phosphate</text>
        <dbReference type="Rhea" id="RHEA:21256"/>
        <dbReference type="ChEBI" id="CHEBI:43474"/>
        <dbReference type="ChEBI" id="CHEBI:57701"/>
        <dbReference type="ChEBI" id="CHEBI:58702"/>
        <dbReference type="ChEBI" id="CHEBI:145989"/>
        <dbReference type="EC" id="2.5.1.19"/>
    </reaction>
    <physiologicalReaction direction="left-to-right" evidence="6">
        <dbReference type="Rhea" id="RHEA:21257"/>
    </physiologicalReaction>
</comment>
<keyword evidence="5 7" id="KW-0057">Aromatic amino acid biosynthesis</keyword>
<feature type="binding site" evidence="7">
    <location>
        <position position="21"/>
    </location>
    <ligand>
        <name>3-phosphoshikimate</name>
        <dbReference type="ChEBI" id="CHEBI:145989"/>
    </ligand>
</feature>
<comment type="caution">
    <text evidence="9">The sequence shown here is derived from an EMBL/GenBank/DDBJ whole genome shotgun (WGS) entry which is preliminary data.</text>
</comment>
<dbReference type="GO" id="GO:0005737">
    <property type="term" value="C:cytoplasm"/>
    <property type="evidence" value="ECO:0007669"/>
    <property type="project" value="UniProtKB-SubCell"/>
</dbReference>
<protein>
    <recommendedName>
        <fullName evidence="7">3-phosphoshikimate 1-carboxyvinyltransferase</fullName>
        <ecNumber evidence="7">2.5.1.19</ecNumber>
    </recommendedName>
    <alternativeName>
        <fullName evidence="7">5-enolpyruvylshikimate-3-phosphate synthase</fullName>
        <shortName evidence="7">EPSP synthase</shortName>
        <shortName evidence="7">EPSPS</shortName>
    </alternativeName>
</protein>
<dbReference type="Proteomes" id="UP000603545">
    <property type="component" value="Unassembled WGS sequence"/>
</dbReference>
<feature type="binding site" evidence="7">
    <location>
        <position position="406"/>
    </location>
    <ligand>
        <name>phosphoenolpyruvate</name>
        <dbReference type="ChEBI" id="CHEBI:58702"/>
    </ligand>
</feature>
<dbReference type="PANTHER" id="PTHR21090:SF5">
    <property type="entry name" value="PENTAFUNCTIONAL AROM POLYPEPTIDE"/>
    <property type="match status" value="1"/>
</dbReference>
<dbReference type="Gene3D" id="3.65.10.10">
    <property type="entry name" value="Enolpyruvate transferase domain"/>
    <property type="match status" value="2"/>
</dbReference>
<dbReference type="PROSITE" id="PS00104">
    <property type="entry name" value="EPSP_SYNTHASE_1"/>
    <property type="match status" value="1"/>
</dbReference>
<feature type="binding site" evidence="7">
    <location>
        <position position="309"/>
    </location>
    <ligand>
        <name>3-phosphoshikimate</name>
        <dbReference type="ChEBI" id="CHEBI:145989"/>
    </ligand>
</feature>
<dbReference type="HAMAP" id="MF_00210">
    <property type="entry name" value="EPSP_synth"/>
    <property type="match status" value="1"/>
</dbReference>
<feature type="binding site" evidence="7">
    <location>
        <position position="26"/>
    </location>
    <ligand>
        <name>3-phosphoshikimate</name>
        <dbReference type="ChEBI" id="CHEBI:145989"/>
    </ligand>
</feature>
<name>A0A8J6N7N4_9BACT</name>
<evidence type="ECO:0000259" key="8">
    <source>
        <dbReference type="Pfam" id="PF00275"/>
    </source>
</evidence>
<dbReference type="UniPathway" id="UPA00053">
    <property type="reaction ID" value="UER00089"/>
</dbReference>
<dbReference type="SUPFAM" id="SSF55205">
    <property type="entry name" value="EPT/RTPC-like"/>
    <property type="match status" value="1"/>
</dbReference>
<evidence type="ECO:0000256" key="2">
    <source>
        <dbReference type="ARBA" id="ARBA00009948"/>
    </source>
</evidence>
<reference evidence="9 10" key="1">
    <citation type="submission" date="2020-08" db="EMBL/GenBank/DDBJ databases">
        <title>Bridging the membrane lipid divide: bacteria of the FCB group superphylum have the potential to synthesize archaeal ether lipids.</title>
        <authorList>
            <person name="Villanueva L."/>
            <person name="Von Meijenfeldt F.A.B."/>
            <person name="Westbye A.B."/>
            <person name="Yadav S."/>
            <person name="Hopmans E.C."/>
            <person name="Dutilh B.E."/>
            <person name="Sinninghe Damste J.S."/>
        </authorList>
    </citation>
    <scope>NUCLEOTIDE SEQUENCE [LARGE SCALE GENOMIC DNA]</scope>
    <source>
        <strain evidence="9">NIOZ-UU82</strain>
    </source>
</reference>
<evidence type="ECO:0000313" key="9">
    <source>
        <dbReference type="EMBL" id="MBC8199472.1"/>
    </source>
</evidence>
<dbReference type="GO" id="GO:0003866">
    <property type="term" value="F:3-phosphoshikimate 1-carboxyvinyltransferase activity"/>
    <property type="evidence" value="ECO:0007669"/>
    <property type="project" value="UniProtKB-UniRule"/>
</dbReference>
<dbReference type="PANTHER" id="PTHR21090">
    <property type="entry name" value="AROM/DEHYDROQUINATE SYNTHASE"/>
    <property type="match status" value="1"/>
</dbReference>
<comment type="similarity">
    <text evidence="2 7">Belongs to the EPSP synthase family.</text>
</comment>
<keyword evidence="7" id="KW-0963">Cytoplasm</keyword>
<feature type="binding site" evidence="7">
    <location>
        <position position="340"/>
    </location>
    <ligand>
        <name>phosphoenolpyruvate</name>
        <dbReference type="ChEBI" id="CHEBI:58702"/>
    </ligand>
</feature>
<organism evidence="9 10">
    <name type="scientific">Candidatus Desulfaltia bathyphila</name>
    <dbReference type="NCBI Taxonomy" id="2841697"/>
    <lineage>
        <taxon>Bacteria</taxon>
        <taxon>Pseudomonadati</taxon>
        <taxon>Thermodesulfobacteriota</taxon>
        <taxon>Desulfobacteria</taxon>
        <taxon>Desulfobacterales</taxon>
        <taxon>Desulfobacterales incertae sedis</taxon>
        <taxon>Candidatus Desulfaltia</taxon>
    </lineage>
</organism>
<dbReference type="GO" id="GO:0008652">
    <property type="term" value="P:amino acid biosynthetic process"/>
    <property type="evidence" value="ECO:0007669"/>
    <property type="project" value="UniProtKB-KW"/>
</dbReference>
<feature type="active site" description="Proton acceptor" evidence="7">
    <location>
        <position position="309"/>
    </location>
</feature>
<evidence type="ECO:0000256" key="5">
    <source>
        <dbReference type="ARBA" id="ARBA00023141"/>
    </source>
</evidence>
<accession>A0A8J6N7N4</accession>
<sequence length="420" mass="45270">MINIKLQKIKKSVEVAVPGSKSYTHRILIAAALSDGICTLQNCLKSKDTLLTLNALRQLGVKVEERDNRLMVHGTNGVLKPCSCPVYLGNSGTSMRFLTGVAALGDGMYTLTGTERMFERPIQDLIDGLNQIGVFASSINKNGCPPVEIRGGRVKGGALSLKCKISSQYLSSLLLIAPYTQEGLEITVTDGLVSKPYVDMTIDIMTRLGVKVARDGYRRFTIHGRQAYRAGSYVVEPDCSQAGYFWAAAAITGSRIKVKGITKASRQGDVRFTKILEAMGCKIFHEKDGIAVSGVSLSAVEVDMADMPDIVPTLAVVAAFAKGTTLIKNVAHLKAKESDRLAAVVNELSKMDIKASPTDTGLAIKGGRPCGAVIDTYGDHRIAMSFAIAGLRVPGIVIKDEKCVEKSFPDFWNVFEGLYL</sequence>
<feature type="domain" description="Enolpyruvate transferase" evidence="8">
    <location>
        <begin position="13"/>
        <end position="414"/>
    </location>
</feature>
<comment type="pathway">
    <text evidence="1 7">Metabolic intermediate biosynthesis; chorismate biosynthesis; chorismate from D-erythrose 4-phosphate and phosphoenolpyruvate: step 6/7.</text>
</comment>
<dbReference type="PIRSF" id="PIRSF000505">
    <property type="entry name" value="EPSPS"/>
    <property type="match status" value="1"/>
</dbReference>
<evidence type="ECO:0000256" key="6">
    <source>
        <dbReference type="ARBA" id="ARBA00044633"/>
    </source>
</evidence>
<dbReference type="EMBL" id="JACNLL010000054">
    <property type="protein sequence ID" value="MBC8199472.1"/>
    <property type="molecule type" value="Genomic_DNA"/>
</dbReference>
<feature type="binding site" evidence="7">
    <location>
        <position position="168"/>
    </location>
    <ligand>
        <name>3-phosphoshikimate</name>
        <dbReference type="ChEBI" id="CHEBI:145989"/>
    </ligand>
</feature>
<dbReference type="InterPro" id="IPR013792">
    <property type="entry name" value="RNA3'P_cycl/enolpyr_Trfase_a/b"/>
</dbReference>
<comment type="function">
    <text evidence="7">Catalyzes the transfer of the enolpyruvyl moiety of phosphoenolpyruvate (PEP) to the 5-hydroxyl of shikimate-3-phosphate (S3P) to produce enolpyruvyl shikimate-3-phosphate and inorganic phosphate.</text>
</comment>
<feature type="binding site" evidence="7">
    <location>
        <position position="120"/>
    </location>
    <ligand>
        <name>phosphoenolpyruvate</name>
        <dbReference type="ChEBI" id="CHEBI:58702"/>
    </ligand>
</feature>
<feature type="binding site" evidence="7">
    <location>
        <position position="381"/>
    </location>
    <ligand>
        <name>phosphoenolpyruvate</name>
        <dbReference type="ChEBI" id="CHEBI:58702"/>
    </ligand>
</feature>
<dbReference type="InterPro" id="IPR036968">
    <property type="entry name" value="Enolpyruvate_Tfrase_sf"/>
</dbReference>
<gene>
    <name evidence="7 9" type="primary">aroA</name>
    <name evidence="9" type="ORF">H8E80_05435</name>
</gene>
<dbReference type="CDD" id="cd01556">
    <property type="entry name" value="EPSP_synthase"/>
    <property type="match status" value="1"/>
</dbReference>
<keyword evidence="4 7" id="KW-0808">Transferase</keyword>
<evidence type="ECO:0000256" key="1">
    <source>
        <dbReference type="ARBA" id="ARBA00004811"/>
    </source>
</evidence>
<evidence type="ECO:0000256" key="7">
    <source>
        <dbReference type="HAMAP-Rule" id="MF_00210"/>
    </source>
</evidence>
<dbReference type="InterPro" id="IPR001986">
    <property type="entry name" value="Enolpyruvate_Tfrase_dom"/>
</dbReference>
<feature type="binding site" evidence="7">
    <location>
        <position position="336"/>
    </location>
    <ligand>
        <name>3-phosphoshikimate</name>
        <dbReference type="ChEBI" id="CHEBI:145989"/>
    </ligand>
</feature>
<feature type="binding site" evidence="7">
    <location>
        <position position="166"/>
    </location>
    <ligand>
        <name>3-phosphoshikimate</name>
        <dbReference type="ChEBI" id="CHEBI:145989"/>
    </ligand>
</feature>
<dbReference type="AlphaFoldDB" id="A0A8J6N7N4"/>
<dbReference type="InterPro" id="IPR023193">
    <property type="entry name" value="EPSP_synthase_CS"/>
</dbReference>
<dbReference type="InterPro" id="IPR006264">
    <property type="entry name" value="EPSP_synthase"/>
</dbReference>
<comment type="caution">
    <text evidence="7">Lacks conserved residue(s) required for the propagation of feature annotation.</text>
</comment>
<feature type="binding site" evidence="7">
    <location>
        <position position="22"/>
    </location>
    <ligand>
        <name>3-phosphoshikimate</name>
        <dbReference type="ChEBI" id="CHEBI:145989"/>
    </ligand>
</feature>
<comment type="subunit">
    <text evidence="7">Monomer.</text>
</comment>
<dbReference type="EC" id="2.5.1.19" evidence="7"/>
<feature type="binding site" evidence="7">
    <location>
        <position position="21"/>
    </location>
    <ligand>
        <name>phosphoenolpyruvate</name>
        <dbReference type="ChEBI" id="CHEBI:58702"/>
    </ligand>
</feature>
<feature type="binding site" evidence="7">
    <location>
        <position position="92"/>
    </location>
    <ligand>
        <name>phosphoenolpyruvate</name>
        <dbReference type="ChEBI" id="CHEBI:58702"/>
    </ligand>
</feature>
<keyword evidence="3 7" id="KW-0028">Amino-acid biosynthesis</keyword>
<evidence type="ECO:0000256" key="3">
    <source>
        <dbReference type="ARBA" id="ARBA00022605"/>
    </source>
</evidence>
<feature type="binding site" evidence="7">
    <location>
        <position position="167"/>
    </location>
    <ligand>
        <name>3-phosphoshikimate</name>
        <dbReference type="ChEBI" id="CHEBI:145989"/>
    </ligand>
</feature>
<feature type="binding site" evidence="7">
    <location>
        <position position="168"/>
    </location>
    <ligand>
        <name>phosphoenolpyruvate</name>
        <dbReference type="ChEBI" id="CHEBI:58702"/>
    </ligand>
</feature>